<sequence>MINNKKYNKNRIETVIQGLFITCTLLLSNSILAACIDVSGLNPVQIIEAANKQQAEILKSVKSQQTANKAMPRLIECRTVKYKAKVEMKDDAPDWARKVAKGDKRKENTLLEQSKAAKRSYNLIMVEFFRIKKEAKVKDLKKLTDTIEVSVKPSTTKKTDVIKNPERLLNGSWYLLHSYTGTNLSKPINSEIQFINKKFAVINSNFLSRRSSGKYISKPSFQELVTWDFVFATKRIPEKMRMGMTSDQLKEYIYVQANVFYIGDILADAKAGKIQRNRKVTKFSDFKFLLNSDKGEILIKNFFDHDKNSINAYQKFYTKKAMPEKNKTYLKKWVELRQESLDKNMTLLNELCDFKKYPAMNKSFCKKAPSVLKDISTTIKSKKQTKAQKLQRQYLFQPIKNFSDVAPLPTKLPYESLLNYKRSIDFTECKEDKKIWFANRQKEGYSDSLWSLKVQSNAIKAPPGYSQQEYIRYSTALLRWNRGKTDINGKPYGSYQRLIVHLRKDGIFGLSWSPSYTTIKNTREIKFELGKKYTQMYYDPDNRWKYDGKNVNLYWQNSKHAFKLSYIKLKFESVEADIIANYSELYKTVKEFAPEQGSQYWKNPENKKMKEIFLAEYKASKTQQCNHIKPKKTTAKIQPVSKNTLQNKLTGCWKWDNGAHITISPNGEVNNGAFIGKWKTVNATKGHYEITWSPFIDSLVLSSDGKKLSGINTFGIPITSTRLSGELPGLNGKWLWSNGVPVTILNTKATGGGFNGSVSRKNNKWIFKWPLVDNIIVAENGLSLSLKNQLGALNASRDVNCKGNQVPHDK</sequence>
<reference evidence="1" key="1">
    <citation type="submission" date="2018-06" db="EMBL/GenBank/DDBJ databases">
        <authorList>
            <person name="Zhirakovskaya E."/>
        </authorList>
    </citation>
    <scope>NUCLEOTIDE SEQUENCE</scope>
</reference>
<accession>A0A3B0XX47</accession>
<gene>
    <name evidence="1" type="ORF">MNBD_GAMMA09-2595</name>
</gene>
<dbReference type="AlphaFoldDB" id="A0A3B0XX47"/>
<proteinExistence type="predicted"/>
<protein>
    <submittedName>
        <fullName evidence="1">Uncharacterized protein</fullName>
    </submittedName>
</protein>
<dbReference type="PROSITE" id="PS51257">
    <property type="entry name" value="PROKAR_LIPOPROTEIN"/>
    <property type="match status" value="1"/>
</dbReference>
<organism evidence="1">
    <name type="scientific">hydrothermal vent metagenome</name>
    <dbReference type="NCBI Taxonomy" id="652676"/>
    <lineage>
        <taxon>unclassified sequences</taxon>
        <taxon>metagenomes</taxon>
        <taxon>ecological metagenomes</taxon>
    </lineage>
</organism>
<name>A0A3B0XX47_9ZZZZ</name>
<evidence type="ECO:0000313" key="1">
    <source>
        <dbReference type="EMBL" id="VAW66519.1"/>
    </source>
</evidence>
<dbReference type="EMBL" id="UOFI01000081">
    <property type="protein sequence ID" value="VAW66519.1"/>
    <property type="molecule type" value="Genomic_DNA"/>
</dbReference>